<feature type="transmembrane region" description="Helical" evidence="12">
    <location>
        <begin position="520"/>
        <end position="540"/>
    </location>
</feature>
<comment type="similarity">
    <text evidence="2">Belongs to the ABC transporter superfamily. ABCG family. Eye pigment precursor importer (TC 3.A.1.204) subfamily.</text>
</comment>
<dbReference type="Pfam" id="PF05485">
    <property type="entry name" value="THAP"/>
    <property type="match status" value="1"/>
</dbReference>
<organism evidence="15 16">
    <name type="scientific">Parnassius apollo</name>
    <name type="common">Apollo butterfly</name>
    <name type="synonym">Papilio apollo</name>
    <dbReference type="NCBI Taxonomy" id="110799"/>
    <lineage>
        <taxon>Eukaryota</taxon>
        <taxon>Metazoa</taxon>
        <taxon>Ecdysozoa</taxon>
        <taxon>Arthropoda</taxon>
        <taxon>Hexapoda</taxon>
        <taxon>Insecta</taxon>
        <taxon>Pterygota</taxon>
        <taxon>Neoptera</taxon>
        <taxon>Endopterygota</taxon>
        <taxon>Lepidoptera</taxon>
        <taxon>Glossata</taxon>
        <taxon>Ditrysia</taxon>
        <taxon>Papilionoidea</taxon>
        <taxon>Papilionidae</taxon>
        <taxon>Parnassiinae</taxon>
        <taxon>Parnassini</taxon>
        <taxon>Parnassius</taxon>
        <taxon>Parnassius</taxon>
    </lineage>
</organism>
<dbReference type="InterPro" id="IPR050352">
    <property type="entry name" value="ABCG_transporters"/>
</dbReference>
<dbReference type="InterPro" id="IPR043926">
    <property type="entry name" value="ABCG_dom"/>
</dbReference>
<dbReference type="AlphaFoldDB" id="A0A8S3WPZ1"/>
<dbReference type="Pfam" id="PF00005">
    <property type="entry name" value="ABC_tran"/>
    <property type="match status" value="1"/>
</dbReference>
<feature type="domain" description="THAP-type" evidence="14">
    <location>
        <begin position="542"/>
        <end position="654"/>
    </location>
</feature>
<dbReference type="SMART" id="SM00980">
    <property type="entry name" value="THAP"/>
    <property type="match status" value="1"/>
</dbReference>
<sequence length="856" mass="96290">MDAEIGNGSKHYNVGDVVVFSNIKYSISGNAWPKIKGGFRQNELRVLNNVCGAIRPGRLTFILGPSGAGKTSLLRILAGRKKRGVKGSIQGVGSNAVLVAQHATLIDALTVRETLHFAGALKLSRTTSFDRTETIERISCQLGIREVFNTRTSRLSGGERKRLTIACELLTDPHIMLLDEPTSGLDSVSSMSVVKAIQAVARTGRTVACVVHQPSSQLFTLADDVILLAEGRTLYAGTITDVPDVLKKAGLTCPQYYNIADYLIEIASNKHVKGQAILENEAKLYVMEMRKIADPLRMEQNLDISNEADILLNVNTPYVTNYTASYIQQLKALLWRGYIGALRDVHLTQIRLVTHMLVALLLGALYNGAGEEAHRMTTNTSCLFFFLLFLFFSNAMPTIQSFPVESTVVLQEHLNKWYSLTMYCVSKILVDLPVQLLCATVFVFPAWYLTSQPLEFHRMGLAWVICALTTILAQTFGLVIGAACGVKLGMFVIPAVNIPMLMFSGFFIPYDEMPDYLRPFATISYFRYAFDGFLLTVYGFERPSLTCHKTYCFFRHPVQYLNHLGLSQNFNNDIIILITWIIALEISLICVLSFPADEKRKTEWTKIIQRARLEEFWKPSKRSVVCSMHFDDKYFYETKRGFRRLRKGAFPNKHLAMATTASELCIETSKNASPVQSNSEIGDVNISDLDYIFDTPKKAKLRSQLRSKKLISHSQRYEDNDQLFNQNSTSPIEENGGSIAKLLSSDLPQLQDLSKYIPLLHAEKTVSSGLPGEKLMKLFLKRHPQTTKRTEEVISRARLAVTEESLKNWFNEVHEHLESENQLEFLNDATRVFNLDETGVQLWSKTAKNSCSEKLL</sequence>
<dbReference type="GO" id="GO:0140359">
    <property type="term" value="F:ABC-type transporter activity"/>
    <property type="evidence" value="ECO:0007669"/>
    <property type="project" value="InterPro"/>
</dbReference>
<evidence type="ECO:0000256" key="5">
    <source>
        <dbReference type="ARBA" id="ARBA00022723"/>
    </source>
</evidence>
<evidence type="ECO:0000259" key="14">
    <source>
        <dbReference type="PROSITE" id="PS50950"/>
    </source>
</evidence>
<evidence type="ECO:0000256" key="10">
    <source>
        <dbReference type="ARBA" id="ARBA00023136"/>
    </source>
</evidence>
<keyword evidence="6 11" id="KW-0863">Zinc-finger</keyword>
<keyword evidence="4 12" id="KW-0812">Transmembrane</keyword>
<evidence type="ECO:0000256" key="3">
    <source>
        <dbReference type="ARBA" id="ARBA00022448"/>
    </source>
</evidence>
<keyword evidence="3" id="KW-0813">Transport</keyword>
<dbReference type="GO" id="GO:0008270">
    <property type="term" value="F:zinc ion binding"/>
    <property type="evidence" value="ECO:0007669"/>
    <property type="project" value="UniProtKB-KW"/>
</dbReference>
<evidence type="ECO:0000313" key="16">
    <source>
        <dbReference type="Proteomes" id="UP000691718"/>
    </source>
</evidence>
<dbReference type="InterPro" id="IPR003593">
    <property type="entry name" value="AAA+_ATPase"/>
</dbReference>
<feature type="transmembrane region" description="Helical" evidence="12">
    <location>
        <begin position="574"/>
        <end position="596"/>
    </location>
</feature>
<evidence type="ECO:0000256" key="2">
    <source>
        <dbReference type="ARBA" id="ARBA00005814"/>
    </source>
</evidence>
<evidence type="ECO:0000256" key="9">
    <source>
        <dbReference type="ARBA" id="ARBA00023125"/>
    </source>
</evidence>
<keyword evidence="10 12" id="KW-0472">Membrane</keyword>
<gene>
    <name evidence="15" type="ORF">PAPOLLO_LOCUS8865</name>
</gene>
<evidence type="ECO:0000256" key="7">
    <source>
        <dbReference type="ARBA" id="ARBA00022833"/>
    </source>
</evidence>
<feature type="domain" description="ABC transporter" evidence="13">
    <location>
        <begin position="18"/>
        <end position="255"/>
    </location>
</feature>
<comment type="subcellular location">
    <subcellularLocation>
        <location evidence="1">Membrane</location>
        <topology evidence="1">Multi-pass membrane protein</topology>
    </subcellularLocation>
</comment>
<evidence type="ECO:0000256" key="4">
    <source>
        <dbReference type="ARBA" id="ARBA00022692"/>
    </source>
</evidence>
<evidence type="ECO:0000256" key="1">
    <source>
        <dbReference type="ARBA" id="ARBA00004141"/>
    </source>
</evidence>
<keyword evidence="5" id="KW-0479">Metal-binding</keyword>
<dbReference type="Proteomes" id="UP000691718">
    <property type="component" value="Unassembled WGS sequence"/>
</dbReference>
<dbReference type="PANTHER" id="PTHR48041:SF118">
    <property type="entry name" value="ATP-BINDING CASSETTE TRANSPORTER (ABC TRANSPORTER) FAMILY G MEMBER 16"/>
    <property type="match status" value="1"/>
</dbReference>
<evidence type="ECO:0000256" key="12">
    <source>
        <dbReference type="SAM" id="Phobius"/>
    </source>
</evidence>
<feature type="transmembrane region" description="Helical" evidence="12">
    <location>
        <begin position="420"/>
        <end position="449"/>
    </location>
</feature>
<protein>
    <submittedName>
        <fullName evidence="15">(apollo) hypothetical protein</fullName>
    </submittedName>
</protein>
<dbReference type="GO" id="GO:0003677">
    <property type="term" value="F:DNA binding"/>
    <property type="evidence" value="ECO:0007669"/>
    <property type="project" value="UniProtKB-UniRule"/>
</dbReference>
<dbReference type="InterPro" id="IPR003439">
    <property type="entry name" value="ABC_transporter-like_ATP-bd"/>
</dbReference>
<dbReference type="Pfam" id="PF19055">
    <property type="entry name" value="ABC2_membrane_7"/>
    <property type="match status" value="1"/>
</dbReference>
<dbReference type="PANTHER" id="PTHR48041">
    <property type="entry name" value="ABC TRANSPORTER G FAMILY MEMBER 28"/>
    <property type="match status" value="1"/>
</dbReference>
<evidence type="ECO:0000313" key="15">
    <source>
        <dbReference type="EMBL" id="CAG4974078.1"/>
    </source>
</evidence>
<dbReference type="Pfam" id="PF01061">
    <property type="entry name" value="ABC2_membrane"/>
    <property type="match status" value="1"/>
</dbReference>
<dbReference type="GO" id="GO:0016887">
    <property type="term" value="F:ATP hydrolysis activity"/>
    <property type="evidence" value="ECO:0007669"/>
    <property type="project" value="InterPro"/>
</dbReference>
<feature type="transmembrane region" description="Helical" evidence="12">
    <location>
        <begin position="488"/>
        <end position="508"/>
    </location>
</feature>
<feature type="transmembrane region" description="Helical" evidence="12">
    <location>
        <begin position="381"/>
        <end position="400"/>
    </location>
</feature>
<dbReference type="SMART" id="SM00382">
    <property type="entry name" value="AAA"/>
    <property type="match status" value="1"/>
</dbReference>
<evidence type="ECO:0000256" key="11">
    <source>
        <dbReference type="PROSITE-ProRule" id="PRU00309"/>
    </source>
</evidence>
<evidence type="ECO:0000256" key="8">
    <source>
        <dbReference type="ARBA" id="ARBA00022989"/>
    </source>
</evidence>
<feature type="transmembrane region" description="Helical" evidence="12">
    <location>
        <begin position="461"/>
        <end position="482"/>
    </location>
</feature>
<dbReference type="InterPro" id="IPR013525">
    <property type="entry name" value="ABC2_TM"/>
</dbReference>
<evidence type="ECO:0000259" key="13">
    <source>
        <dbReference type="PROSITE" id="PS50893"/>
    </source>
</evidence>
<keyword evidence="8 12" id="KW-1133">Transmembrane helix</keyword>
<dbReference type="SMART" id="SM00692">
    <property type="entry name" value="DM3"/>
    <property type="match status" value="1"/>
</dbReference>
<dbReference type="EMBL" id="CAJQZP010000643">
    <property type="protein sequence ID" value="CAG4974078.1"/>
    <property type="molecule type" value="Genomic_DNA"/>
</dbReference>
<accession>A0A8S3WPZ1</accession>
<keyword evidence="7" id="KW-0862">Zinc</keyword>
<keyword evidence="16" id="KW-1185">Reference proteome</keyword>
<keyword evidence="9 11" id="KW-0238">DNA-binding</keyword>
<dbReference type="OrthoDB" id="66620at2759"/>
<dbReference type="InterPro" id="IPR017871">
    <property type="entry name" value="ABC_transporter-like_CS"/>
</dbReference>
<dbReference type="InterPro" id="IPR006612">
    <property type="entry name" value="THAP_Znf"/>
</dbReference>
<dbReference type="PROSITE" id="PS00211">
    <property type="entry name" value="ABC_TRANSPORTER_1"/>
    <property type="match status" value="1"/>
</dbReference>
<proteinExistence type="inferred from homology"/>
<dbReference type="PROSITE" id="PS50950">
    <property type="entry name" value="ZF_THAP"/>
    <property type="match status" value="1"/>
</dbReference>
<dbReference type="GO" id="GO:0005886">
    <property type="term" value="C:plasma membrane"/>
    <property type="evidence" value="ECO:0007669"/>
    <property type="project" value="TreeGrafter"/>
</dbReference>
<name>A0A8S3WPZ1_PARAO</name>
<reference evidence="15" key="1">
    <citation type="submission" date="2021-04" db="EMBL/GenBank/DDBJ databases">
        <authorList>
            <person name="Tunstrom K."/>
        </authorList>
    </citation>
    <scope>NUCLEOTIDE SEQUENCE</scope>
</reference>
<feature type="transmembrane region" description="Helical" evidence="12">
    <location>
        <begin position="352"/>
        <end position="369"/>
    </location>
</feature>
<dbReference type="GO" id="GO:0005524">
    <property type="term" value="F:ATP binding"/>
    <property type="evidence" value="ECO:0007669"/>
    <property type="project" value="InterPro"/>
</dbReference>
<comment type="caution">
    <text evidence="15">The sequence shown here is derived from an EMBL/GenBank/DDBJ whole genome shotgun (WGS) entry which is preliminary data.</text>
</comment>
<dbReference type="PROSITE" id="PS50893">
    <property type="entry name" value="ABC_TRANSPORTER_2"/>
    <property type="match status" value="1"/>
</dbReference>
<evidence type="ECO:0000256" key="6">
    <source>
        <dbReference type="ARBA" id="ARBA00022771"/>
    </source>
</evidence>